<dbReference type="Pfam" id="PF16787">
    <property type="entry name" value="NDC10_II"/>
    <property type="match status" value="1"/>
</dbReference>
<dbReference type="Pfam" id="PF12550">
    <property type="entry name" value="GCR1_C"/>
    <property type="match status" value="1"/>
</dbReference>
<dbReference type="GO" id="GO:0060963">
    <property type="term" value="P:positive regulation of ribosomal protein gene transcription by RNA polymerase II"/>
    <property type="evidence" value="ECO:0007669"/>
    <property type="project" value="TreeGrafter"/>
</dbReference>
<evidence type="ECO:0000259" key="2">
    <source>
        <dbReference type="Pfam" id="PF12550"/>
    </source>
</evidence>
<dbReference type="InterPro" id="IPR031872">
    <property type="entry name" value="NDC10_II"/>
</dbReference>
<dbReference type="AlphaFoldDB" id="A0A0F8A1M3"/>
<feature type="compositionally biased region" description="Polar residues" evidence="1">
    <location>
        <begin position="425"/>
        <end position="441"/>
    </location>
</feature>
<evidence type="ECO:0008006" key="6">
    <source>
        <dbReference type="Google" id="ProtNLM"/>
    </source>
</evidence>
<proteinExistence type="predicted"/>
<sequence>MRGNPLTAHQNQTCDIHLIRTLTLSRTSLRSGCSITPVRGYVSAIQKLYDEQKSWGVNPAARPQGVALKALKRSILATAWNRKRKEYTDRGVGTLRDVYAPAQIPDHTNVAWSERKEIACALRTQVDFLFGNHMLLRSGNRLPMELAYCFPLDLPNEGLKVPGYTTKAQGLQDQPCPEWPRRRTPTLPAWMKDRHIRRAGRWNNGDQMTGCYLTSLPFEFMRAVADFDPEWSGSYFVPRAAVRPPVVLLVQVWPQLDKWKEAHSSPLSDFVAEQNMAAVAFLELMEWLREVLLQDAVFLRESYPDHPLFQDPVFSCPEFAAFASKVRGTCTRAHEDSHSTAIQKATPVVAEKLRTVLTQQVAAEQLAERRHANLLTVARDLCAKLEEFAQTTCTVTFSPGRGAAAQRTEVVSAHQGRGRAAGEAITSTMRPPRATSPQDAPTPSEKQRQEHVRADQGKALDNAHSVATGRCQPPSFKLPRSINSVQDLMHLWRQGWGEMPSVDSLERDWGTRWRPPAEKNYFSTRKTIVDEVRRRVQLDGLAEDVVARQMDGERGSSSLDRLFKAIRRGKRGEGGMRARATV</sequence>
<evidence type="ECO:0000313" key="5">
    <source>
        <dbReference type="Proteomes" id="UP000054481"/>
    </source>
</evidence>
<dbReference type="InterPro" id="IPR022210">
    <property type="entry name" value="TF_GCR1-like"/>
</dbReference>
<reference evidence="4 5" key="1">
    <citation type="journal article" date="2014" name="Genome Biol. Evol.">
        <title>Comparative genomics and transcriptomics analyses reveal divergent lifestyle features of nematode endoparasitic fungus Hirsutella minnesotensis.</title>
        <authorList>
            <person name="Lai Y."/>
            <person name="Liu K."/>
            <person name="Zhang X."/>
            <person name="Zhang X."/>
            <person name="Li K."/>
            <person name="Wang N."/>
            <person name="Shu C."/>
            <person name="Wu Y."/>
            <person name="Wang C."/>
            <person name="Bushley K.E."/>
            <person name="Xiang M."/>
            <person name="Liu X."/>
        </authorList>
    </citation>
    <scope>NUCLEOTIDE SEQUENCE [LARGE SCALE GENOMIC DNA]</scope>
    <source>
        <strain evidence="4 5">3608</strain>
    </source>
</reference>
<dbReference type="Gene3D" id="1.10.443.20">
    <property type="entry name" value="Centromere DNA-binding protein complex CBF3 subunit, domain 2"/>
    <property type="match status" value="1"/>
</dbReference>
<feature type="domain" description="Ndc10" evidence="3">
    <location>
        <begin position="192"/>
        <end position="319"/>
    </location>
</feature>
<feature type="region of interest" description="Disordered" evidence="1">
    <location>
        <begin position="408"/>
        <end position="476"/>
    </location>
</feature>
<keyword evidence="5" id="KW-1185">Reference proteome</keyword>
<protein>
    <recommendedName>
        <fullName evidence="6">Transcription activator GCR1-like domain-containing protein</fullName>
    </recommendedName>
</protein>
<dbReference type="PANTHER" id="PTHR37784:SF2">
    <property type="entry name" value="HIGH-OSMOLARITY-INDUCED TRANSCRIPTION PROTEIN 1"/>
    <property type="match status" value="1"/>
</dbReference>
<dbReference type="InterPro" id="IPR038279">
    <property type="entry name" value="Ndc10_dom2_sf"/>
</dbReference>
<evidence type="ECO:0000313" key="4">
    <source>
        <dbReference type="EMBL" id="KJZ69544.1"/>
    </source>
</evidence>
<dbReference type="GO" id="GO:0000981">
    <property type="term" value="F:DNA-binding transcription factor activity, RNA polymerase II-specific"/>
    <property type="evidence" value="ECO:0007669"/>
    <property type="project" value="TreeGrafter"/>
</dbReference>
<name>A0A0F8A1M3_9HYPO</name>
<evidence type="ECO:0000259" key="3">
    <source>
        <dbReference type="Pfam" id="PF16787"/>
    </source>
</evidence>
<dbReference type="InterPro" id="IPR052146">
    <property type="entry name" value="HOT1"/>
</dbReference>
<gene>
    <name evidence="4" type="ORF">HIM_11057</name>
</gene>
<feature type="domain" description="Transcription activator GCR1-like" evidence="2">
    <location>
        <begin position="476"/>
        <end position="551"/>
    </location>
</feature>
<dbReference type="Proteomes" id="UP000054481">
    <property type="component" value="Unassembled WGS sequence"/>
</dbReference>
<dbReference type="PANTHER" id="PTHR37784">
    <property type="entry name" value="PROTEIN MSN1"/>
    <property type="match status" value="1"/>
</dbReference>
<dbReference type="EMBL" id="KQ030703">
    <property type="protein sequence ID" value="KJZ69544.1"/>
    <property type="molecule type" value="Genomic_DNA"/>
</dbReference>
<accession>A0A0F8A1M3</accession>
<dbReference type="OrthoDB" id="4930343at2759"/>
<dbReference type="GO" id="GO:0000978">
    <property type="term" value="F:RNA polymerase II cis-regulatory region sequence-specific DNA binding"/>
    <property type="evidence" value="ECO:0007669"/>
    <property type="project" value="TreeGrafter"/>
</dbReference>
<organism evidence="4 5">
    <name type="scientific">Hirsutella minnesotensis 3608</name>
    <dbReference type="NCBI Taxonomy" id="1043627"/>
    <lineage>
        <taxon>Eukaryota</taxon>
        <taxon>Fungi</taxon>
        <taxon>Dikarya</taxon>
        <taxon>Ascomycota</taxon>
        <taxon>Pezizomycotina</taxon>
        <taxon>Sordariomycetes</taxon>
        <taxon>Hypocreomycetidae</taxon>
        <taxon>Hypocreales</taxon>
        <taxon>Ophiocordycipitaceae</taxon>
        <taxon>Hirsutella</taxon>
    </lineage>
</organism>
<evidence type="ECO:0000256" key="1">
    <source>
        <dbReference type="SAM" id="MobiDB-lite"/>
    </source>
</evidence>
<feature type="compositionally biased region" description="Basic and acidic residues" evidence="1">
    <location>
        <begin position="445"/>
        <end position="458"/>
    </location>
</feature>